<keyword evidence="3" id="KW-1185">Reference proteome</keyword>
<dbReference type="STRING" id="53341.SAMN05421579_11840"/>
<name>A0A1I5BF00_9GAMM</name>
<evidence type="ECO:0000313" key="2">
    <source>
        <dbReference type="EMBL" id="SFN73237.1"/>
    </source>
</evidence>
<evidence type="ECO:0000259" key="1">
    <source>
        <dbReference type="Pfam" id="PF13340"/>
    </source>
</evidence>
<proteinExistence type="predicted"/>
<reference evidence="3" key="1">
    <citation type="submission" date="2016-10" db="EMBL/GenBank/DDBJ databases">
        <authorList>
            <person name="Varghese N."/>
            <person name="Submissions S."/>
        </authorList>
    </citation>
    <scope>NUCLEOTIDE SEQUENCE [LARGE SCALE GENOMIC DNA]</scope>
    <source>
        <strain evidence="3">DSM 16522</strain>
    </source>
</reference>
<protein>
    <submittedName>
        <fullName evidence="2">Putative transposase of IS4/5 family</fullName>
    </submittedName>
</protein>
<feature type="domain" description="Insertion element IS402-like" evidence="1">
    <location>
        <begin position="15"/>
        <end position="80"/>
    </location>
</feature>
<dbReference type="PANTHER" id="PTHR30007:SF0">
    <property type="entry name" value="TRANSPOSASE"/>
    <property type="match status" value="1"/>
</dbReference>
<dbReference type="Proteomes" id="UP000199011">
    <property type="component" value="Unassembled WGS sequence"/>
</dbReference>
<sequence length="115" mass="13671">MYPVGMRKAYVSDISREVFKEIAPLLLSGRKCTQPRKVDVYEMFCVLLYLLKSGCQWDMLPSDFPCKSTVYYYFKLWKEKPSETEPSLLEQALKKCGWQGPYQPWSERHHDLHDR</sequence>
<gene>
    <name evidence="2" type="ORF">SAMN05421579_11840</name>
</gene>
<dbReference type="AlphaFoldDB" id="A0A1I5BF00"/>
<dbReference type="Pfam" id="PF13340">
    <property type="entry name" value="DUF4096"/>
    <property type="match status" value="1"/>
</dbReference>
<organism evidence="2 3">
    <name type="scientific">Xenorhabdus japonica</name>
    <dbReference type="NCBI Taxonomy" id="53341"/>
    <lineage>
        <taxon>Bacteria</taxon>
        <taxon>Pseudomonadati</taxon>
        <taxon>Pseudomonadota</taxon>
        <taxon>Gammaproteobacteria</taxon>
        <taxon>Enterobacterales</taxon>
        <taxon>Morganellaceae</taxon>
        <taxon>Xenorhabdus</taxon>
    </lineage>
</organism>
<dbReference type="EMBL" id="FOVO01000018">
    <property type="protein sequence ID" value="SFN73237.1"/>
    <property type="molecule type" value="Genomic_DNA"/>
</dbReference>
<evidence type="ECO:0000313" key="3">
    <source>
        <dbReference type="Proteomes" id="UP000199011"/>
    </source>
</evidence>
<dbReference type="PANTHER" id="PTHR30007">
    <property type="entry name" value="PHP DOMAIN PROTEIN"/>
    <property type="match status" value="1"/>
</dbReference>
<dbReference type="InterPro" id="IPR025161">
    <property type="entry name" value="IS402-like_dom"/>
</dbReference>
<accession>A0A1I5BF00</accession>